<reference evidence="5 6" key="1">
    <citation type="submission" date="2019-02" db="EMBL/GenBank/DDBJ databases">
        <title>Deep-cultivation of Planctomycetes and their phenomic and genomic characterization uncovers novel biology.</title>
        <authorList>
            <person name="Wiegand S."/>
            <person name="Jogler M."/>
            <person name="Boedeker C."/>
            <person name="Pinto D."/>
            <person name="Vollmers J."/>
            <person name="Rivas-Marin E."/>
            <person name="Kohn T."/>
            <person name="Peeters S.H."/>
            <person name="Heuer A."/>
            <person name="Rast P."/>
            <person name="Oberbeckmann S."/>
            <person name="Bunk B."/>
            <person name="Jeske O."/>
            <person name="Meyerdierks A."/>
            <person name="Storesund J.E."/>
            <person name="Kallscheuer N."/>
            <person name="Luecker S."/>
            <person name="Lage O.M."/>
            <person name="Pohl T."/>
            <person name="Merkel B.J."/>
            <person name="Hornburger P."/>
            <person name="Mueller R.-W."/>
            <person name="Bruemmer F."/>
            <person name="Labrenz M."/>
            <person name="Spormann A.M."/>
            <person name="Op den Camp H."/>
            <person name="Overmann J."/>
            <person name="Amann R."/>
            <person name="Jetten M.S.M."/>
            <person name="Mascher T."/>
            <person name="Medema M.H."/>
            <person name="Devos D.P."/>
            <person name="Kaster A.-K."/>
            <person name="Ovreas L."/>
            <person name="Rohde M."/>
            <person name="Galperin M.Y."/>
            <person name="Jogler C."/>
        </authorList>
    </citation>
    <scope>NUCLEOTIDE SEQUENCE [LARGE SCALE GENOMIC DNA]</scope>
    <source>
        <strain evidence="5 6">K23_9</strain>
    </source>
</reference>
<dbReference type="Pfam" id="PF13365">
    <property type="entry name" value="Trypsin_2"/>
    <property type="match status" value="1"/>
</dbReference>
<dbReference type="InterPro" id="IPR009003">
    <property type="entry name" value="Peptidase_S1_PA"/>
</dbReference>
<dbReference type="PRINTS" id="PR00834">
    <property type="entry name" value="PROTEASES2C"/>
</dbReference>
<name>A0A517NZ96_9BACT</name>
<comment type="similarity">
    <text evidence="1">Belongs to the peptidase S1C family.</text>
</comment>
<dbReference type="GO" id="GO:0004252">
    <property type="term" value="F:serine-type endopeptidase activity"/>
    <property type="evidence" value="ECO:0007669"/>
    <property type="project" value="InterPro"/>
</dbReference>
<dbReference type="Gene3D" id="2.30.42.10">
    <property type="match status" value="2"/>
</dbReference>
<dbReference type="InterPro" id="IPR036034">
    <property type="entry name" value="PDZ_sf"/>
</dbReference>
<dbReference type="SMART" id="SM00228">
    <property type="entry name" value="PDZ"/>
    <property type="match status" value="2"/>
</dbReference>
<dbReference type="PANTHER" id="PTHR22939:SF129">
    <property type="entry name" value="SERINE PROTEASE HTRA2, MITOCHONDRIAL"/>
    <property type="match status" value="1"/>
</dbReference>
<dbReference type="Proteomes" id="UP000319817">
    <property type="component" value="Chromosome"/>
</dbReference>
<evidence type="ECO:0000256" key="3">
    <source>
        <dbReference type="ARBA" id="ARBA00022801"/>
    </source>
</evidence>
<dbReference type="EC" id="3.4.21.107" evidence="5"/>
<dbReference type="RefSeq" id="WP_145420332.1">
    <property type="nucleotide sequence ID" value="NZ_CP036526.1"/>
</dbReference>
<evidence type="ECO:0000256" key="1">
    <source>
        <dbReference type="ARBA" id="ARBA00010541"/>
    </source>
</evidence>
<keyword evidence="3 5" id="KW-0378">Hydrolase</keyword>
<accession>A0A517NZ96</accession>
<proteinExistence type="inferred from homology"/>
<dbReference type="InterPro" id="IPR001940">
    <property type="entry name" value="Peptidase_S1C"/>
</dbReference>
<dbReference type="AlphaFoldDB" id="A0A517NZ96"/>
<evidence type="ECO:0000313" key="6">
    <source>
        <dbReference type="Proteomes" id="UP000319817"/>
    </source>
</evidence>
<feature type="domain" description="PDZ" evidence="4">
    <location>
        <begin position="236"/>
        <end position="324"/>
    </location>
</feature>
<dbReference type="InterPro" id="IPR001478">
    <property type="entry name" value="PDZ"/>
</dbReference>
<dbReference type="Gene3D" id="2.40.10.120">
    <property type="match status" value="1"/>
</dbReference>
<dbReference type="SUPFAM" id="SSF50494">
    <property type="entry name" value="Trypsin-like serine proteases"/>
    <property type="match status" value="1"/>
</dbReference>
<sequence length="663" mass="70074">MKLFSRQTATSACILALLALHGAEQTHSQDVVYRGAMANAVRDAANRFLPSVVTVEIIGAVGQADGEVEQDAPTSGIVVDDSGFILASSIVVRRPSASILVVLPDRTRHAATVVAKDQHRELILLKIKTDKQLVAVDLPSKLDLRVGQTTIAVGRYGADASPIVSNGVLSATQRLDGIALQTDARVSPAFYGGPLIDLAGNLLGVLVPAVAPGGAPDATSWYDSGIAFAIPADVIQRKLERLKAGTDINKGLIGIVPKTDDPLKAGTKLAAVRTRSPAELGGLKPGDEITSLAGQKVKRFQQIKQILGSYDAGETISIEFARDGKSQSVEIELIDSIPPLQPQRLGFIAREETVTDKDDDAEDPKEGDDAKLSVVVDQILPGSPAEGQLKGGDVILNVNEATASDTQSLRSLMVAAEPGKVMTIQVLRDKEEKTIFVTPASIAGPIADEVPEAWEKQGEKEWKVSPLKLPDVSNAAAFVGPDDDDESTEQLGLLVMLLNPGQGKPEKVLESWPNLARQHGVVVCAIAPAADERWRSKEIDVVSRFAGAILKKVTIEESAVAVAASGALDGGKAEAGDSMALAVAISASETFFGVAISHEARPPAVRLRENEADASLQLLLPIKSADDLPTWGTALQKSGYPVVFGGATDSQRLLKWVRLLQSI</sequence>
<gene>
    <name evidence="5" type="primary">degP_3</name>
    <name evidence="5" type="ORF">K239x_44550</name>
</gene>
<organism evidence="5 6">
    <name type="scientific">Stieleria marina</name>
    <dbReference type="NCBI Taxonomy" id="1930275"/>
    <lineage>
        <taxon>Bacteria</taxon>
        <taxon>Pseudomonadati</taxon>
        <taxon>Planctomycetota</taxon>
        <taxon>Planctomycetia</taxon>
        <taxon>Pirellulales</taxon>
        <taxon>Pirellulaceae</taxon>
        <taxon>Stieleria</taxon>
    </lineage>
</organism>
<dbReference type="EMBL" id="CP036526">
    <property type="protein sequence ID" value="QDT12445.1"/>
    <property type="molecule type" value="Genomic_DNA"/>
</dbReference>
<dbReference type="Pfam" id="PF13180">
    <property type="entry name" value="PDZ_2"/>
    <property type="match status" value="2"/>
</dbReference>
<evidence type="ECO:0000256" key="2">
    <source>
        <dbReference type="ARBA" id="ARBA00022670"/>
    </source>
</evidence>
<keyword evidence="6" id="KW-1185">Reference proteome</keyword>
<evidence type="ECO:0000259" key="4">
    <source>
        <dbReference type="PROSITE" id="PS50106"/>
    </source>
</evidence>
<feature type="domain" description="PDZ" evidence="4">
    <location>
        <begin position="330"/>
        <end position="430"/>
    </location>
</feature>
<protein>
    <submittedName>
        <fullName evidence="5">Periplasmic serine endoprotease DegP</fullName>
        <ecNumber evidence="5">3.4.21.107</ecNumber>
    </submittedName>
</protein>
<dbReference type="GO" id="GO:0006508">
    <property type="term" value="P:proteolysis"/>
    <property type="evidence" value="ECO:0007669"/>
    <property type="project" value="UniProtKB-KW"/>
</dbReference>
<dbReference type="PROSITE" id="PS50106">
    <property type="entry name" value="PDZ"/>
    <property type="match status" value="2"/>
</dbReference>
<keyword evidence="2 5" id="KW-0645">Protease</keyword>
<dbReference type="PANTHER" id="PTHR22939">
    <property type="entry name" value="SERINE PROTEASE FAMILY S1C HTRA-RELATED"/>
    <property type="match status" value="1"/>
</dbReference>
<evidence type="ECO:0000313" key="5">
    <source>
        <dbReference type="EMBL" id="QDT12445.1"/>
    </source>
</evidence>
<dbReference type="OrthoDB" id="248175at2"/>
<dbReference type="SUPFAM" id="SSF50156">
    <property type="entry name" value="PDZ domain-like"/>
    <property type="match status" value="2"/>
</dbReference>